<protein>
    <submittedName>
        <fullName evidence="2">Uncharacterized protein</fullName>
    </submittedName>
</protein>
<reference evidence="2 3" key="1">
    <citation type="journal article" date="2013" name="Genome Announc.">
        <title>Whole-Genome Sequences of Four Clinical Isolates of Mycobacterium tuberculosis from Tamil Nadu, South India.</title>
        <authorList>
            <person name="Narayanan S."/>
            <person name="Deshpande U."/>
        </authorList>
    </citation>
    <scope>NUCLEOTIDE SEQUENCE [LARGE SCALE GENOMIC DNA]</scope>
    <source>
        <strain evidence="2 3">CAS/NITR204</strain>
    </source>
</reference>
<dbReference type="BioCyc" id="MTUB1310114:G13A2-2596-MONOMER"/>
<name>R4MJ87_MYCTX</name>
<feature type="compositionally biased region" description="Polar residues" evidence="1">
    <location>
        <begin position="28"/>
        <end position="39"/>
    </location>
</feature>
<feature type="region of interest" description="Disordered" evidence="1">
    <location>
        <begin position="21"/>
        <end position="45"/>
    </location>
</feature>
<dbReference type="Proteomes" id="UP000013548">
    <property type="component" value="Chromosome"/>
</dbReference>
<feature type="region of interest" description="Disordered" evidence="1">
    <location>
        <begin position="75"/>
        <end position="104"/>
    </location>
</feature>
<dbReference type="EMBL" id="CP005386">
    <property type="protein sequence ID" value="AGL28021.1"/>
    <property type="molecule type" value="Genomic_DNA"/>
</dbReference>
<dbReference type="AlphaFoldDB" id="R4MJ87"/>
<evidence type="ECO:0000256" key="1">
    <source>
        <dbReference type="SAM" id="MobiDB-lite"/>
    </source>
</evidence>
<sequence>MSHTSVPPLMGAALAGWGVAASGMWPSPANSPDVGSSPIQPAPGMYASAHACRSVVAGGPRRPVERFDVGCQLNQVAGHEPGGQPELTQDRDQQRADVERRCVR</sequence>
<organism evidence="2 3">
    <name type="scientific">Mycobacterium tuberculosis CAS/NITR204</name>
    <dbReference type="NCBI Taxonomy" id="1310114"/>
    <lineage>
        <taxon>Bacteria</taxon>
        <taxon>Bacillati</taxon>
        <taxon>Actinomycetota</taxon>
        <taxon>Actinomycetes</taxon>
        <taxon>Mycobacteriales</taxon>
        <taxon>Mycobacteriaceae</taxon>
        <taxon>Mycobacterium</taxon>
        <taxon>Mycobacterium tuberculosis complex</taxon>
    </lineage>
</organism>
<dbReference type="HOGENOM" id="CLU_2247098_0_0_11"/>
<feature type="compositionally biased region" description="Basic and acidic residues" evidence="1">
    <location>
        <begin position="88"/>
        <end position="104"/>
    </location>
</feature>
<evidence type="ECO:0000313" key="2">
    <source>
        <dbReference type="EMBL" id="AGL28021.1"/>
    </source>
</evidence>
<proteinExistence type="predicted"/>
<dbReference type="KEGG" id="mtuc:J113_17885"/>
<gene>
    <name evidence="2" type="ORF">J113_17885</name>
</gene>
<accession>R4MJ87</accession>
<evidence type="ECO:0000313" key="3">
    <source>
        <dbReference type="Proteomes" id="UP000013548"/>
    </source>
</evidence>